<organism evidence="3 5">
    <name type="scientific">Leyella lascolaii</name>
    <dbReference type="NCBI Taxonomy" id="1776379"/>
    <lineage>
        <taxon>Bacteria</taxon>
        <taxon>Pseudomonadati</taxon>
        <taxon>Bacteroidota</taxon>
        <taxon>Bacteroidia</taxon>
        <taxon>Bacteroidales</taxon>
        <taxon>Prevotellaceae</taxon>
        <taxon>Leyella</taxon>
    </lineage>
</organism>
<evidence type="ECO:0000256" key="1">
    <source>
        <dbReference type="SAM" id="Phobius"/>
    </source>
</evidence>
<dbReference type="Pfam" id="PF13692">
    <property type="entry name" value="Glyco_trans_1_4"/>
    <property type="match status" value="1"/>
</dbReference>
<dbReference type="AlphaFoldDB" id="A0AAW7JSJ8"/>
<feature type="transmembrane region" description="Helical" evidence="1">
    <location>
        <begin position="80"/>
        <end position="101"/>
    </location>
</feature>
<dbReference type="Proteomes" id="UP001167831">
    <property type="component" value="Unassembled WGS sequence"/>
</dbReference>
<dbReference type="EC" id="2.4.-.-" evidence="3"/>
<keyword evidence="3" id="KW-0328">Glycosyltransferase</keyword>
<dbReference type="EMBL" id="JAUEIE010000010">
    <property type="protein sequence ID" value="MDN0023319.1"/>
    <property type="molecule type" value="Genomic_DNA"/>
</dbReference>
<dbReference type="PANTHER" id="PTHR45947">
    <property type="entry name" value="SULFOQUINOVOSYL TRANSFERASE SQD2"/>
    <property type="match status" value="1"/>
</dbReference>
<dbReference type="EMBL" id="JAUEIF010000010">
    <property type="protein sequence ID" value="MDN0025960.1"/>
    <property type="molecule type" value="Genomic_DNA"/>
</dbReference>
<keyword evidence="3" id="KW-0808">Transferase</keyword>
<proteinExistence type="predicted"/>
<keyword evidence="1" id="KW-0472">Membrane</keyword>
<dbReference type="PANTHER" id="PTHR45947:SF3">
    <property type="entry name" value="SULFOQUINOVOSYL TRANSFERASE SQD2"/>
    <property type="match status" value="1"/>
</dbReference>
<reference evidence="3" key="1">
    <citation type="submission" date="2023-06" db="EMBL/GenBank/DDBJ databases">
        <authorList>
            <person name="Zeman M."/>
            <person name="Kubasova T."/>
            <person name="Jahodarova E."/>
            <person name="Nykrynova M."/>
            <person name="Rychlik I."/>
        </authorList>
    </citation>
    <scope>NUCLEOTIDE SEQUENCE</scope>
    <source>
        <strain evidence="3">ET15</strain>
        <strain evidence="2">ET37</strain>
    </source>
</reference>
<evidence type="ECO:0000313" key="5">
    <source>
        <dbReference type="Proteomes" id="UP001168478"/>
    </source>
</evidence>
<dbReference type="InterPro" id="IPR050194">
    <property type="entry name" value="Glycosyltransferase_grp1"/>
</dbReference>
<gene>
    <name evidence="2" type="ORF">QVN81_09840</name>
    <name evidence="3" type="ORF">QVN84_10585</name>
</gene>
<evidence type="ECO:0000313" key="2">
    <source>
        <dbReference type="EMBL" id="MDN0023319.1"/>
    </source>
</evidence>
<comment type="caution">
    <text evidence="3">The sequence shown here is derived from an EMBL/GenBank/DDBJ whole genome shotgun (WGS) entry which is preliminary data.</text>
</comment>
<name>A0AAW7JSJ8_9BACT</name>
<accession>A0AAW7JSJ8</accession>
<evidence type="ECO:0000313" key="4">
    <source>
        <dbReference type="Proteomes" id="UP001167831"/>
    </source>
</evidence>
<keyword evidence="1" id="KW-0812">Transmembrane</keyword>
<dbReference type="Proteomes" id="UP001168478">
    <property type="component" value="Unassembled WGS sequence"/>
</dbReference>
<dbReference type="SUPFAM" id="SSF53756">
    <property type="entry name" value="UDP-Glycosyltransferase/glycogen phosphorylase"/>
    <property type="match status" value="1"/>
</dbReference>
<protein>
    <submittedName>
        <fullName evidence="3">Glycosyltransferase family 4 protein</fullName>
        <ecNumber evidence="3">2.4.-.-</ecNumber>
    </submittedName>
</protein>
<keyword evidence="4" id="KW-1185">Reference proteome</keyword>
<keyword evidence="1" id="KW-1133">Transmembrane helix</keyword>
<dbReference type="GO" id="GO:0016758">
    <property type="term" value="F:hexosyltransferase activity"/>
    <property type="evidence" value="ECO:0007669"/>
    <property type="project" value="TreeGrafter"/>
</dbReference>
<sequence length="360" mass="42223">MKNKGIAILQPEVPHYREEFFELLGKKCETMDVYVYNSFDETRKNGFKINTEKLRFIPNRQVKGFLFYDPRMLFDKRYDVIVLMLHFAHITTWLLLLTKFLHHKKIVLWGQGISVKRYLKEERRPDWKLRWQMALADGVWLYMQKELEMWRKVFPKKKMVALDNTLSGVEDMLAYRGDKSALKEKYGIKEKTVLIFCARFESNYRRTDLLVEAMKRLDSKNFGFIIIGAGRNKPDFSGFENVHDFGAVYDTDVKRELFAIADIYFQPGWVGLSIVEAMAYGLPVFTFKRSEETKQCVEYSYIKALQNGMIFGNMDECVSAISTIAPEEIRRLGDNARELVRTHLTPAQMAEKAYSVIEQL</sequence>
<dbReference type="CDD" id="cd03801">
    <property type="entry name" value="GT4_PimA-like"/>
    <property type="match status" value="1"/>
</dbReference>
<evidence type="ECO:0000313" key="3">
    <source>
        <dbReference type="EMBL" id="MDN0025960.1"/>
    </source>
</evidence>
<dbReference type="RefSeq" id="WP_289825728.1">
    <property type="nucleotide sequence ID" value="NZ_JAUEIE010000010.1"/>
</dbReference>
<dbReference type="Gene3D" id="3.40.50.2000">
    <property type="entry name" value="Glycogen Phosphorylase B"/>
    <property type="match status" value="2"/>
</dbReference>
<reference evidence="3" key="2">
    <citation type="submission" date="2023-08" db="EMBL/GenBank/DDBJ databases">
        <title>Identification and characterization of horizontal gene transfer across gut microbiota members of farm animals based on homology search.</title>
        <authorList>
            <person name="Schwarzerova J."/>
            <person name="Nykrynova M."/>
            <person name="Jureckova K."/>
            <person name="Cejkova D."/>
            <person name="Rychlik I."/>
        </authorList>
    </citation>
    <scope>NUCLEOTIDE SEQUENCE</scope>
    <source>
        <strain evidence="3">ET15</strain>
        <strain evidence="2">ET37</strain>
    </source>
</reference>